<sequence>MMPTKKSLSPSIATADSPKGLKATEVFQAQYNKARLGDEEAQTLNEHPGFAAYLAAGIRQFSAKGPVFPVYVEIEVGGKSKDELVAEIEADGMFVSDLAKDIMSKPAWKPGEKEMIKFARVQVRDLGFTKNPTTREIWARILELGHFLCQPGDGPALRKELKGQVKGDYFWTAMEQITASGGHPDVFYVRCDVGGERWLLGYWVNPCDEWGLGDGIVFRLCK</sequence>
<accession>A0A1G2U595</accession>
<dbReference type="EMBL" id="MHWF01000037">
    <property type="protein sequence ID" value="OHB04675.1"/>
    <property type="molecule type" value="Genomic_DNA"/>
</dbReference>
<comment type="caution">
    <text evidence="1">The sequence shown here is derived from an EMBL/GenBank/DDBJ whole genome shotgun (WGS) entry which is preliminary data.</text>
</comment>
<proteinExistence type="predicted"/>
<organism evidence="1 2">
    <name type="scientific">Candidatus Zambryskibacteria bacterium RIFCSPLOWO2_01_FULL_45_43</name>
    <dbReference type="NCBI Taxonomy" id="1802762"/>
    <lineage>
        <taxon>Bacteria</taxon>
        <taxon>Candidatus Zambryskiibacteriota</taxon>
    </lineage>
</organism>
<reference evidence="1 2" key="1">
    <citation type="journal article" date="2016" name="Nat. Commun.">
        <title>Thousands of microbial genomes shed light on interconnected biogeochemical processes in an aquifer system.</title>
        <authorList>
            <person name="Anantharaman K."/>
            <person name="Brown C.T."/>
            <person name="Hug L.A."/>
            <person name="Sharon I."/>
            <person name="Castelle C.J."/>
            <person name="Probst A.J."/>
            <person name="Thomas B.C."/>
            <person name="Singh A."/>
            <person name="Wilkins M.J."/>
            <person name="Karaoz U."/>
            <person name="Brodie E.L."/>
            <person name="Williams K.H."/>
            <person name="Hubbard S.S."/>
            <person name="Banfield J.F."/>
        </authorList>
    </citation>
    <scope>NUCLEOTIDE SEQUENCE [LARGE SCALE GENOMIC DNA]</scope>
</reference>
<gene>
    <name evidence="1" type="ORF">A3B16_00770</name>
</gene>
<name>A0A1G2U595_9BACT</name>
<dbReference type="Proteomes" id="UP000177722">
    <property type="component" value="Unassembled WGS sequence"/>
</dbReference>
<dbReference type="AlphaFoldDB" id="A0A1G2U595"/>
<evidence type="ECO:0000313" key="2">
    <source>
        <dbReference type="Proteomes" id="UP000177722"/>
    </source>
</evidence>
<evidence type="ECO:0000313" key="1">
    <source>
        <dbReference type="EMBL" id="OHB04675.1"/>
    </source>
</evidence>
<protein>
    <submittedName>
        <fullName evidence="1">Uncharacterized protein</fullName>
    </submittedName>
</protein>